<keyword evidence="6 11" id="KW-0418">Kinase</keyword>
<evidence type="ECO:0000256" key="5">
    <source>
        <dbReference type="ARBA" id="ARBA00022741"/>
    </source>
</evidence>
<feature type="transmembrane region" description="Helical" evidence="9">
    <location>
        <begin position="103"/>
        <end position="121"/>
    </location>
</feature>
<dbReference type="Gene3D" id="3.30.565.10">
    <property type="entry name" value="Histidine kinase-like ATPase, C-terminal domain"/>
    <property type="match status" value="1"/>
</dbReference>
<proteinExistence type="predicted"/>
<dbReference type="GO" id="GO:0016301">
    <property type="term" value="F:kinase activity"/>
    <property type="evidence" value="ECO:0007669"/>
    <property type="project" value="UniProtKB-KW"/>
</dbReference>
<keyword evidence="9" id="KW-0812">Transmembrane</keyword>
<dbReference type="PANTHER" id="PTHR24421">
    <property type="entry name" value="NITRATE/NITRITE SENSOR PROTEIN NARX-RELATED"/>
    <property type="match status" value="1"/>
</dbReference>
<evidence type="ECO:0000256" key="7">
    <source>
        <dbReference type="ARBA" id="ARBA00022840"/>
    </source>
</evidence>
<evidence type="ECO:0000256" key="3">
    <source>
        <dbReference type="ARBA" id="ARBA00022553"/>
    </source>
</evidence>
<evidence type="ECO:0000256" key="9">
    <source>
        <dbReference type="SAM" id="Phobius"/>
    </source>
</evidence>
<organism evidence="11 12">
    <name type="scientific">Sporolactobacillus kofuensis</name>
    <dbReference type="NCBI Taxonomy" id="269672"/>
    <lineage>
        <taxon>Bacteria</taxon>
        <taxon>Bacillati</taxon>
        <taxon>Bacillota</taxon>
        <taxon>Bacilli</taxon>
        <taxon>Bacillales</taxon>
        <taxon>Sporolactobacillaceae</taxon>
        <taxon>Sporolactobacillus</taxon>
    </lineage>
</organism>
<evidence type="ECO:0000313" key="12">
    <source>
        <dbReference type="Proteomes" id="UP001596267"/>
    </source>
</evidence>
<evidence type="ECO:0000256" key="6">
    <source>
        <dbReference type="ARBA" id="ARBA00022777"/>
    </source>
</evidence>
<keyword evidence="5" id="KW-0547">Nucleotide-binding</keyword>
<dbReference type="EC" id="2.7.13.3" evidence="2"/>
<feature type="transmembrane region" description="Helical" evidence="9">
    <location>
        <begin position="15"/>
        <end position="44"/>
    </location>
</feature>
<dbReference type="EMBL" id="JBHSTQ010000020">
    <property type="protein sequence ID" value="MFC6387627.1"/>
    <property type="molecule type" value="Genomic_DNA"/>
</dbReference>
<sequence>MNLFIDKLLLFASSMIIYLTISHFSADVIPVIITVIFTCLLSYFDKLKKRLILTAGFVLCSLFLPALCLFLPLLCYDLLFTRAQWIGLFACASLVRFMQQSNAPINAALAVLVIFLFVLKYRTAAFERIKINFYDLRDTTKELARQLKQQNQELIKNQDDQVTLATLDERNRIAREIHDNVGHLLSRALLQIGAMLTISRDQKTNESLNTLKETLTQAMNSIRISVHDLHDHSFNMHLQLNELVKAFTFCPITFDYSIQHPPNSKVSYAFVSIVKEALANIVRHSNASQASITFREHPAFFQLIVSDNGHVHNYNPDNGIGLKNINDRVEAFHGLLHIGIDKGFELFITIPKENKIL</sequence>
<name>A0ABW1WIX9_9BACL</name>
<keyword evidence="3" id="KW-0597">Phosphoprotein</keyword>
<accession>A0ABW1WIX9</accession>
<evidence type="ECO:0000256" key="4">
    <source>
        <dbReference type="ARBA" id="ARBA00022679"/>
    </source>
</evidence>
<dbReference type="InterPro" id="IPR036890">
    <property type="entry name" value="HATPase_C_sf"/>
</dbReference>
<gene>
    <name evidence="11" type="ORF">ACFP7A_13610</name>
</gene>
<dbReference type="SUPFAM" id="SSF55874">
    <property type="entry name" value="ATPase domain of HSP90 chaperone/DNA topoisomerase II/histidine kinase"/>
    <property type="match status" value="1"/>
</dbReference>
<keyword evidence="8" id="KW-0902">Two-component regulatory system</keyword>
<protein>
    <recommendedName>
        <fullName evidence="2">histidine kinase</fullName>
        <ecNumber evidence="2">2.7.13.3</ecNumber>
    </recommendedName>
</protein>
<dbReference type="Proteomes" id="UP001596267">
    <property type="component" value="Unassembled WGS sequence"/>
</dbReference>
<dbReference type="Gene3D" id="1.20.5.1930">
    <property type="match status" value="1"/>
</dbReference>
<keyword evidence="4" id="KW-0808">Transferase</keyword>
<evidence type="ECO:0000256" key="8">
    <source>
        <dbReference type="ARBA" id="ARBA00023012"/>
    </source>
</evidence>
<evidence type="ECO:0000256" key="2">
    <source>
        <dbReference type="ARBA" id="ARBA00012438"/>
    </source>
</evidence>
<dbReference type="PANTHER" id="PTHR24421:SF10">
    <property type="entry name" value="NITRATE_NITRITE SENSOR PROTEIN NARQ"/>
    <property type="match status" value="1"/>
</dbReference>
<keyword evidence="9" id="KW-1133">Transmembrane helix</keyword>
<keyword evidence="7" id="KW-0067">ATP-binding</keyword>
<comment type="caution">
    <text evidence="11">The sequence shown here is derived from an EMBL/GenBank/DDBJ whole genome shotgun (WGS) entry which is preliminary data.</text>
</comment>
<evidence type="ECO:0000259" key="10">
    <source>
        <dbReference type="Pfam" id="PF07730"/>
    </source>
</evidence>
<feature type="domain" description="Signal transduction histidine kinase subgroup 3 dimerisation and phosphoacceptor" evidence="10">
    <location>
        <begin position="169"/>
        <end position="231"/>
    </location>
</feature>
<evidence type="ECO:0000256" key="1">
    <source>
        <dbReference type="ARBA" id="ARBA00000085"/>
    </source>
</evidence>
<dbReference type="InterPro" id="IPR011712">
    <property type="entry name" value="Sig_transdc_His_kin_sub3_dim/P"/>
</dbReference>
<dbReference type="InterPro" id="IPR050482">
    <property type="entry name" value="Sensor_HK_TwoCompSys"/>
</dbReference>
<dbReference type="RefSeq" id="WP_253077423.1">
    <property type="nucleotide sequence ID" value="NZ_JAMXWN010000023.1"/>
</dbReference>
<dbReference type="CDD" id="cd16917">
    <property type="entry name" value="HATPase_UhpB-NarQ-NarX-like"/>
    <property type="match status" value="1"/>
</dbReference>
<feature type="transmembrane region" description="Helical" evidence="9">
    <location>
        <begin position="51"/>
        <end position="74"/>
    </location>
</feature>
<keyword evidence="9" id="KW-0472">Membrane</keyword>
<keyword evidence="12" id="KW-1185">Reference proteome</keyword>
<comment type="catalytic activity">
    <reaction evidence="1">
        <text>ATP + protein L-histidine = ADP + protein N-phospho-L-histidine.</text>
        <dbReference type="EC" id="2.7.13.3"/>
    </reaction>
</comment>
<reference evidence="12" key="1">
    <citation type="journal article" date="2019" name="Int. J. Syst. Evol. Microbiol.">
        <title>The Global Catalogue of Microorganisms (GCM) 10K type strain sequencing project: providing services to taxonomists for standard genome sequencing and annotation.</title>
        <authorList>
            <consortium name="The Broad Institute Genomics Platform"/>
            <consortium name="The Broad Institute Genome Sequencing Center for Infectious Disease"/>
            <person name="Wu L."/>
            <person name="Ma J."/>
        </authorList>
    </citation>
    <scope>NUCLEOTIDE SEQUENCE [LARGE SCALE GENOMIC DNA]</scope>
    <source>
        <strain evidence="12">CCUG 42001</strain>
    </source>
</reference>
<dbReference type="Pfam" id="PF07730">
    <property type="entry name" value="HisKA_3"/>
    <property type="match status" value="1"/>
</dbReference>
<evidence type="ECO:0000313" key="11">
    <source>
        <dbReference type="EMBL" id="MFC6387627.1"/>
    </source>
</evidence>